<dbReference type="Gene3D" id="1.10.150.240">
    <property type="entry name" value="Putative phosphatase, domain 2"/>
    <property type="match status" value="1"/>
</dbReference>
<organism evidence="1 2">
    <name type="scientific">Flavobacterium cyanobacteriorum</name>
    <dbReference type="NCBI Taxonomy" id="2022802"/>
    <lineage>
        <taxon>Bacteria</taxon>
        <taxon>Pseudomonadati</taxon>
        <taxon>Bacteroidota</taxon>
        <taxon>Flavobacteriia</taxon>
        <taxon>Flavobacteriales</taxon>
        <taxon>Flavobacteriaceae</taxon>
        <taxon>Flavobacterium</taxon>
    </lineage>
</organism>
<dbReference type="EMBL" id="NOXV01000250">
    <property type="protein sequence ID" value="OYQ37756.1"/>
    <property type="molecule type" value="Genomic_DNA"/>
</dbReference>
<comment type="caution">
    <text evidence="1">The sequence shown here is derived from an EMBL/GenBank/DDBJ whole genome shotgun (WGS) entry which is preliminary data.</text>
</comment>
<dbReference type="CDD" id="cd02603">
    <property type="entry name" value="HAD_sEH-N_like"/>
    <property type="match status" value="1"/>
</dbReference>
<dbReference type="PANTHER" id="PTHR43611:SF3">
    <property type="entry name" value="FLAVIN MONONUCLEOTIDE HYDROLASE 1, CHLOROPLATIC"/>
    <property type="match status" value="1"/>
</dbReference>
<dbReference type="InterPro" id="IPR023214">
    <property type="entry name" value="HAD_sf"/>
</dbReference>
<evidence type="ECO:0000313" key="2">
    <source>
        <dbReference type="Proteomes" id="UP000216605"/>
    </source>
</evidence>
<gene>
    <name evidence="1" type="ORF">CHU92_07615</name>
</gene>
<dbReference type="AlphaFoldDB" id="A0A255Z8H9"/>
<dbReference type="PANTHER" id="PTHR43611">
    <property type="entry name" value="ALPHA-D-GLUCOSE 1-PHOSPHATE PHOSPHATASE"/>
    <property type="match status" value="1"/>
</dbReference>
<proteinExistence type="predicted"/>
<dbReference type="InterPro" id="IPR036412">
    <property type="entry name" value="HAD-like_sf"/>
</dbReference>
<accession>A0A255Z8H9</accession>
<evidence type="ECO:0000313" key="1">
    <source>
        <dbReference type="EMBL" id="OYQ37756.1"/>
    </source>
</evidence>
<protein>
    <submittedName>
        <fullName evidence="1">Haloacid dehalogenase</fullName>
    </submittedName>
</protein>
<dbReference type="SFLD" id="SFLDS00003">
    <property type="entry name" value="Haloacid_Dehalogenase"/>
    <property type="match status" value="1"/>
</dbReference>
<dbReference type="SUPFAM" id="SSF56784">
    <property type="entry name" value="HAD-like"/>
    <property type="match status" value="1"/>
</dbReference>
<sequence>MINTIIFDFGDVFIDKDKQARTNALVNLGLKEWDNALQELEHQMETGKIDGEAFLKGVQEHIPGASTEQIKQAWNAGIGEFPLYRLEFLQKLSQTYRLFLLSNTDPIHIEKFEQDAGASFYSDFYQCFEGIYFSHEIGVRKPDEEAYYYLINKHEIQPKRTLFIDDKDFNTRTAEKLGFRTWTLKAGEEDVTGLFDKKIISLEDV</sequence>
<dbReference type="InterPro" id="IPR023198">
    <property type="entry name" value="PGP-like_dom2"/>
</dbReference>
<dbReference type="NCBIfam" id="TIGR01509">
    <property type="entry name" value="HAD-SF-IA-v3"/>
    <property type="match status" value="1"/>
</dbReference>
<reference evidence="1 2" key="1">
    <citation type="submission" date="2017-07" db="EMBL/GenBank/DDBJ databases">
        <title>Flavobacterium cyanobacteriorum sp. nov., isolated from cyanobacterial aggregates in a eutrophic lake.</title>
        <authorList>
            <person name="Cai H."/>
        </authorList>
    </citation>
    <scope>NUCLEOTIDE SEQUENCE [LARGE SCALE GENOMIC DNA]</scope>
    <source>
        <strain evidence="1 2">TH021</strain>
    </source>
</reference>
<keyword evidence="2" id="KW-1185">Reference proteome</keyword>
<dbReference type="Pfam" id="PF00702">
    <property type="entry name" value="Hydrolase"/>
    <property type="match status" value="1"/>
</dbReference>
<name>A0A255Z8H9_9FLAO</name>
<dbReference type="OrthoDB" id="9797415at2"/>
<dbReference type="SFLD" id="SFLDG01129">
    <property type="entry name" value="C1.5:_HAD__Beta-PGM__Phosphata"/>
    <property type="match status" value="1"/>
</dbReference>
<dbReference type="RefSeq" id="WP_094414230.1">
    <property type="nucleotide sequence ID" value="NZ_NOXV01000250.1"/>
</dbReference>
<dbReference type="InterPro" id="IPR006439">
    <property type="entry name" value="HAD-SF_hydro_IA"/>
</dbReference>
<dbReference type="Proteomes" id="UP000216605">
    <property type="component" value="Unassembled WGS sequence"/>
</dbReference>
<dbReference type="Gene3D" id="3.40.50.1000">
    <property type="entry name" value="HAD superfamily/HAD-like"/>
    <property type="match status" value="1"/>
</dbReference>